<organism evidence="2 3">
    <name type="scientific">Psilocybe cf. subviscida</name>
    <dbReference type="NCBI Taxonomy" id="2480587"/>
    <lineage>
        <taxon>Eukaryota</taxon>
        <taxon>Fungi</taxon>
        <taxon>Dikarya</taxon>
        <taxon>Basidiomycota</taxon>
        <taxon>Agaricomycotina</taxon>
        <taxon>Agaricomycetes</taxon>
        <taxon>Agaricomycetidae</taxon>
        <taxon>Agaricales</taxon>
        <taxon>Agaricineae</taxon>
        <taxon>Strophariaceae</taxon>
        <taxon>Psilocybe</taxon>
    </lineage>
</organism>
<feature type="transmembrane region" description="Helical" evidence="1">
    <location>
        <begin position="442"/>
        <end position="465"/>
    </location>
</feature>
<reference evidence="2 3" key="1">
    <citation type="journal article" date="2020" name="ISME J.">
        <title>Uncovering the hidden diversity of litter-decomposition mechanisms in mushroom-forming fungi.</title>
        <authorList>
            <person name="Floudas D."/>
            <person name="Bentzer J."/>
            <person name="Ahren D."/>
            <person name="Johansson T."/>
            <person name="Persson P."/>
            <person name="Tunlid A."/>
        </authorList>
    </citation>
    <scope>NUCLEOTIDE SEQUENCE [LARGE SCALE GENOMIC DNA]</scope>
    <source>
        <strain evidence="2 3">CBS 101986</strain>
    </source>
</reference>
<dbReference type="GO" id="GO:0016020">
    <property type="term" value="C:membrane"/>
    <property type="evidence" value="ECO:0007669"/>
    <property type="project" value="InterPro"/>
</dbReference>
<dbReference type="GO" id="GO:0005783">
    <property type="term" value="C:endoplasmic reticulum"/>
    <property type="evidence" value="ECO:0007669"/>
    <property type="project" value="TreeGrafter"/>
</dbReference>
<feature type="transmembrane region" description="Helical" evidence="1">
    <location>
        <begin position="365"/>
        <end position="383"/>
    </location>
</feature>
<dbReference type="InterPro" id="IPR007720">
    <property type="entry name" value="PigQ/GPI1"/>
</dbReference>
<dbReference type="EMBL" id="JAACJJ010000029">
    <property type="protein sequence ID" value="KAF5319273.1"/>
    <property type="molecule type" value="Genomic_DNA"/>
</dbReference>
<dbReference type="GO" id="GO:0006506">
    <property type="term" value="P:GPI anchor biosynthetic process"/>
    <property type="evidence" value="ECO:0007669"/>
    <property type="project" value="InterPro"/>
</dbReference>
<keyword evidence="1" id="KW-0812">Transmembrane</keyword>
<dbReference type="PANTHER" id="PTHR21329:SF3">
    <property type="entry name" value="PHOSPHATIDYLINOSITOL N-ACETYLGLUCOSAMINYLTRANSFERASE SUBUNIT Q"/>
    <property type="match status" value="1"/>
</dbReference>
<dbReference type="PANTHER" id="PTHR21329">
    <property type="entry name" value="PHOSPHATIDYLINOSITOL N-ACETYLGLUCOSAMINYLTRANSFERASE SUBUNIT Q-RELATED"/>
    <property type="match status" value="1"/>
</dbReference>
<gene>
    <name evidence="2" type="ORF">D9619_008818</name>
</gene>
<dbReference type="AlphaFoldDB" id="A0A8H5F0Z1"/>
<feature type="transmembrane region" description="Helical" evidence="1">
    <location>
        <begin position="175"/>
        <end position="195"/>
    </location>
</feature>
<comment type="caution">
    <text evidence="2">The sequence shown here is derived from an EMBL/GenBank/DDBJ whole genome shotgun (WGS) entry which is preliminary data.</text>
</comment>
<evidence type="ECO:0000256" key="1">
    <source>
        <dbReference type="SAM" id="Phobius"/>
    </source>
</evidence>
<dbReference type="OrthoDB" id="70250at2759"/>
<feature type="transmembrane region" description="Helical" evidence="1">
    <location>
        <begin position="272"/>
        <end position="293"/>
    </location>
</feature>
<feature type="transmembrane region" description="Helical" evidence="1">
    <location>
        <begin position="339"/>
        <end position="358"/>
    </location>
</feature>
<dbReference type="Pfam" id="PF05024">
    <property type="entry name" value="Gpi1"/>
    <property type="match status" value="1"/>
</dbReference>
<name>A0A8H5F0Z1_9AGAR</name>
<proteinExistence type="predicted"/>
<evidence type="ECO:0000313" key="2">
    <source>
        <dbReference type="EMBL" id="KAF5319273.1"/>
    </source>
</evidence>
<evidence type="ECO:0000313" key="3">
    <source>
        <dbReference type="Proteomes" id="UP000567179"/>
    </source>
</evidence>
<evidence type="ECO:0008006" key="4">
    <source>
        <dbReference type="Google" id="ProtNLM"/>
    </source>
</evidence>
<keyword evidence="3" id="KW-1185">Reference proteome</keyword>
<keyword evidence="1" id="KW-1133">Transmembrane helix</keyword>
<dbReference type="Proteomes" id="UP000567179">
    <property type="component" value="Unassembled WGS sequence"/>
</dbReference>
<keyword evidence="1" id="KW-0472">Membrane</keyword>
<feature type="transmembrane region" description="Helical" evidence="1">
    <location>
        <begin position="403"/>
        <end position="421"/>
    </location>
</feature>
<feature type="transmembrane region" description="Helical" evidence="1">
    <location>
        <begin position="471"/>
        <end position="496"/>
    </location>
</feature>
<protein>
    <recommendedName>
        <fullName evidence="4">Gpi1-domain-containing protein</fullName>
    </recommendedName>
</protein>
<accession>A0A8H5F0Z1</accession>
<sequence>MSSPSMTTATSTTTSVFWPIVAGVLEDSESVTSSGLSSALSRSNTWQAIKESCHGDPQILGRCKFDEGRGSALIPSALELWNQEKSMFSFVLYEPYSPQSLRFYTLDSPIDSNRHEKSKDLYGESQKYEFSSTDRVRVAQGINEVVLNQLNSAFILQAIVGSSRSKTVKLLPPTATFLLTLASYLGVFSTAYLSLSQTVTKLTSLSVLPNLMDYLLTGRSASSAPRLRDISATIHYLDVRIQQGIFFITQVGTLQRQDTRNISSYSSRYTNFFNAVWLIMNDITIGAACGAYVSENSEFLASYANKLVQVWLLDLPRAALYWLDAWPAGLKLNAQLSGFYLHILVGIVEAWASILLHFTPSFFRVLGLLSSVGGVTLLLSLLSDLLTLALTMHLRIGYELTRAVYWAAGVRLGGGLLWGVFRGKRNVLRHRTDTWSYDIDQLLFGTVLFTLLAFLFPTALAYYALFALLRLAILLVQASIETILAFMHHFPLFALVQRAKDPCRLPGGVYFTLRIPHSGRISNTELSHPYLVLENEPITLSAIFFQYNELWQRLAHHYNPLRLLFRILAGQHLSSIPMYSIRYTSSSADSVQNSTAAT</sequence>